<feature type="domain" description="CAAX prenyl protease 2/Lysostaphin resistance protein A-like" evidence="2">
    <location>
        <begin position="90"/>
        <end position="173"/>
    </location>
</feature>
<dbReference type="GO" id="GO:0004175">
    <property type="term" value="F:endopeptidase activity"/>
    <property type="evidence" value="ECO:0007669"/>
    <property type="project" value="UniProtKB-ARBA"/>
</dbReference>
<dbReference type="EMBL" id="QOCW01000005">
    <property type="protein sequence ID" value="RBW70404.1"/>
    <property type="molecule type" value="Genomic_DNA"/>
</dbReference>
<evidence type="ECO:0000313" key="3">
    <source>
        <dbReference type="EMBL" id="RBW70404.1"/>
    </source>
</evidence>
<dbReference type="PANTHER" id="PTHR43592">
    <property type="entry name" value="CAAX AMINO TERMINAL PROTEASE"/>
    <property type="match status" value="1"/>
</dbReference>
<dbReference type="PANTHER" id="PTHR43592:SF15">
    <property type="entry name" value="CAAX AMINO TERMINAL PROTEASE FAMILY PROTEIN"/>
    <property type="match status" value="1"/>
</dbReference>
<feature type="transmembrane region" description="Helical" evidence="1">
    <location>
        <begin position="139"/>
        <end position="156"/>
    </location>
</feature>
<feature type="transmembrane region" description="Helical" evidence="1">
    <location>
        <begin position="12"/>
        <end position="33"/>
    </location>
</feature>
<keyword evidence="4" id="KW-1185">Reference proteome</keyword>
<feature type="transmembrane region" description="Helical" evidence="1">
    <location>
        <begin position="48"/>
        <end position="72"/>
    </location>
</feature>
<dbReference type="OrthoDB" id="1523022at2"/>
<dbReference type="Pfam" id="PF02517">
    <property type="entry name" value="Rce1-like"/>
    <property type="match status" value="1"/>
</dbReference>
<evidence type="ECO:0000259" key="2">
    <source>
        <dbReference type="Pfam" id="PF02517"/>
    </source>
</evidence>
<protein>
    <submittedName>
        <fullName evidence="3">CPBP family intramembrane metalloprotease</fullName>
    </submittedName>
</protein>
<name>A0A366Y1X9_9BACI</name>
<keyword evidence="3" id="KW-0378">Hydrolase</keyword>
<feature type="transmembrane region" description="Helical" evidence="1">
    <location>
        <begin position="84"/>
        <end position="102"/>
    </location>
</feature>
<dbReference type="Proteomes" id="UP000253314">
    <property type="component" value="Unassembled WGS sequence"/>
</dbReference>
<dbReference type="InterPro" id="IPR003675">
    <property type="entry name" value="Rce1/LyrA-like_dom"/>
</dbReference>
<dbReference type="GO" id="GO:0080120">
    <property type="term" value="P:CAAX-box protein maturation"/>
    <property type="evidence" value="ECO:0007669"/>
    <property type="project" value="UniProtKB-ARBA"/>
</dbReference>
<evidence type="ECO:0000313" key="4">
    <source>
        <dbReference type="Proteomes" id="UP000253314"/>
    </source>
</evidence>
<keyword evidence="3" id="KW-0645">Protease</keyword>
<evidence type="ECO:0000256" key="1">
    <source>
        <dbReference type="SAM" id="Phobius"/>
    </source>
</evidence>
<dbReference type="GO" id="GO:0008237">
    <property type="term" value="F:metallopeptidase activity"/>
    <property type="evidence" value="ECO:0007669"/>
    <property type="project" value="UniProtKB-KW"/>
</dbReference>
<reference evidence="3 4" key="1">
    <citation type="submission" date="2018-07" db="EMBL/GenBank/DDBJ databases">
        <title>Lottiidibacillus patelloidae gen. nov., sp. nov., isolated from the intestinal tract of a marine limpet and the reclassification of B. taeanensis BH030017T, B. algicola KMM 3737T and B. hwajinpoensis SW-72T as genus Lottiidibacillus.</title>
        <authorList>
            <person name="Liu R."/>
            <person name="Huang Z."/>
        </authorList>
    </citation>
    <scope>NUCLEOTIDE SEQUENCE [LARGE SCALE GENOMIC DNA]</scope>
    <source>
        <strain evidence="3 4">BH030017</strain>
    </source>
</reference>
<keyword evidence="1" id="KW-0472">Membrane</keyword>
<feature type="transmembrane region" description="Helical" evidence="1">
    <location>
        <begin position="108"/>
        <end position="132"/>
    </location>
</feature>
<keyword evidence="1" id="KW-0812">Transmembrane</keyword>
<dbReference type="AlphaFoldDB" id="A0A366Y1X9"/>
<accession>A0A366Y1X9</accession>
<dbReference type="GO" id="GO:0006508">
    <property type="term" value="P:proteolysis"/>
    <property type="evidence" value="ECO:0007669"/>
    <property type="project" value="UniProtKB-KW"/>
</dbReference>
<keyword evidence="3" id="KW-0482">Metalloprotease</keyword>
<keyword evidence="1" id="KW-1133">Transmembrane helix</keyword>
<feature type="transmembrane region" description="Helical" evidence="1">
    <location>
        <begin position="162"/>
        <end position="181"/>
    </location>
</feature>
<proteinExistence type="predicted"/>
<sequence length="208" mass="23856">MIRKMTNRQVLLNVYVTQGFLGTIALGLGIILFESWQQFYELFTWHPVQFLFLGCGSALLVILLDVVLVMLLDEKHYDDGGINKRIFSVLPVWHIAVLTIMIGAVEEILFRGVLQTHIGYFPASVLFALIHIRYLRKPVLLVSSILVSFFLGWLFLKTSNLNITIIAHFLIDFSLGCIIRFQYKKTVRVNEEDHNEVCDHESSSNKGR</sequence>
<organism evidence="3 4">
    <name type="scientific">Bacillus taeanensis</name>
    <dbReference type="NCBI Taxonomy" id="273032"/>
    <lineage>
        <taxon>Bacteria</taxon>
        <taxon>Bacillati</taxon>
        <taxon>Bacillota</taxon>
        <taxon>Bacilli</taxon>
        <taxon>Bacillales</taxon>
        <taxon>Bacillaceae</taxon>
        <taxon>Bacillus</taxon>
    </lineage>
</organism>
<comment type="caution">
    <text evidence="3">The sequence shown here is derived from an EMBL/GenBank/DDBJ whole genome shotgun (WGS) entry which is preliminary data.</text>
</comment>
<gene>
    <name evidence="3" type="ORF">DS031_07050</name>
</gene>